<dbReference type="PANTHER" id="PTHR47976:SF108">
    <property type="entry name" value="G-TYPE LECTIN S-RECEPTOR-LIKE SERINE_THREONINE-PROTEIN KINASE LECRK1"/>
    <property type="match status" value="1"/>
</dbReference>
<dbReference type="InterPro" id="IPR051343">
    <property type="entry name" value="G-type_lectin_kinases/EP1-like"/>
</dbReference>
<dbReference type="Gene3D" id="2.90.10.10">
    <property type="entry name" value="Bulb-type lectin domain"/>
    <property type="match status" value="1"/>
</dbReference>
<evidence type="ECO:0000256" key="3">
    <source>
        <dbReference type="SAM" id="Phobius"/>
    </source>
</evidence>
<organism evidence="4 5">
    <name type="scientific">Thlaspi arvense</name>
    <name type="common">Field penny-cress</name>
    <dbReference type="NCBI Taxonomy" id="13288"/>
    <lineage>
        <taxon>Eukaryota</taxon>
        <taxon>Viridiplantae</taxon>
        <taxon>Streptophyta</taxon>
        <taxon>Embryophyta</taxon>
        <taxon>Tracheophyta</taxon>
        <taxon>Spermatophyta</taxon>
        <taxon>Magnoliopsida</taxon>
        <taxon>eudicotyledons</taxon>
        <taxon>Gunneridae</taxon>
        <taxon>Pentapetalae</taxon>
        <taxon>rosids</taxon>
        <taxon>malvids</taxon>
        <taxon>Brassicales</taxon>
        <taxon>Brassicaceae</taxon>
        <taxon>Thlaspideae</taxon>
        <taxon>Thlaspi</taxon>
    </lineage>
</organism>
<keyword evidence="3" id="KW-0472">Membrane</keyword>
<keyword evidence="3" id="KW-0812">Transmembrane</keyword>
<keyword evidence="1" id="KW-0732">Signal</keyword>
<evidence type="ECO:0000256" key="1">
    <source>
        <dbReference type="ARBA" id="ARBA00022729"/>
    </source>
</evidence>
<keyword evidence="3" id="KW-1133">Transmembrane helix</keyword>
<feature type="transmembrane region" description="Helical" evidence="3">
    <location>
        <begin position="284"/>
        <end position="306"/>
    </location>
</feature>
<evidence type="ECO:0000313" key="5">
    <source>
        <dbReference type="Proteomes" id="UP000836841"/>
    </source>
</evidence>
<dbReference type="Proteomes" id="UP000836841">
    <property type="component" value="Unassembled WGS sequence"/>
</dbReference>
<gene>
    <name evidence="4" type="ORF">TAV2_LOCUS8452</name>
</gene>
<accession>A0AAU9RW99</accession>
<dbReference type="InterPro" id="IPR036426">
    <property type="entry name" value="Bulb-type_lectin_dom_sf"/>
</dbReference>
<proteinExistence type="predicted"/>
<dbReference type="AlphaFoldDB" id="A0AAU9RW99"/>
<keyword evidence="2" id="KW-1015">Disulfide bond</keyword>
<reference evidence="4 5" key="1">
    <citation type="submission" date="2022-03" db="EMBL/GenBank/DDBJ databases">
        <authorList>
            <person name="Nunn A."/>
            <person name="Chopra R."/>
            <person name="Nunn A."/>
            <person name="Contreras Garrido A."/>
        </authorList>
    </citation>
    <scope>NUCLEOTIDE SEQUENCE [LARGE SCALE GENOMIC DNA]</scope>
</reference>
<dbReference type="PANTHER" id="PTHR47976">
    <property type="entry name" value="G-TYPE LECTIN S-RECEPTOR-LIKE SERINE/THREONINE-PROTEIN KINASE SD2-5"/>
    <property type="match status" value="1"/>
</dbReference>
<dbReference type="EMBL" id="CAJVSB020000359">
    <property type="protein sequence ID" value="CAH2049904.1"/>
    <property type="molecule type" value="Genomic_DNA"/>
</dbReference>
<evidence type="ECO:0000313" key="4">
    <source>
        <dbReference type="EMBL" id="CAH2049904.1"/>
    </source>
</evidence>
<comment type="caution">
    <text evidence="4">The sequence shown here is derived from an EMBL/GenBank/DDBJ whole genome shotgun (WGS) entry which is preliminary data.</text>
</comment>
<protein>
    <submittedName>
        <fullName evidence="4">Uncharacterized protein</fullName>
    </submittedName>
</protein>
<keyword evidence="5" id="KW-1185">Reference proteome</keyword>
<name>A0AAU9RW99_THLAR</name>
<evidence type="ECO:0000256" key="2">
    <source>
        <dbReference type="ARBA" id="ARBA00023157"/>
    </source>
</evidence>
<sequence>MHKLVARHSEGNYSSGRFELRLQSNGDLGFFTRNVLLDAINSPYLEIQSGGSGHQVKFNQSGLIYFNAINGSVLGFLSNKTSTSQFYQRAILEYDGVFRHYVYPKSANSTGGGQKNCTTISFVPPNKCTSVIQEMGAEACGFNSYCQIESDGRRQCLCPSGYIFFDPDDEMGGCKPKFLAQSCDTESQEADHFNFSEVVNLDWPWSDYEHYELVNEEWCKDVCLNDCFCAVAIFGNNNCWKKKNPLSNGRLDPSVDRHAFVKVRNDNSTFSTKLVGPKKKDQTLLVIGLSSLALLLFLLLLLNFLGFNWFRKRNLKVLPEYANKESKKDLGVFTYKELEEATNGFQEVIELLVENDAEAMNDMNGVEKFVMIALWCTQEDPSLKPTMKTVSLMLEGVLEAPVPPDPPSFVRSKRGRTMKPTLDPSDELVKCLVSISKRTEI</sequence>